<dbReference type="EMBL" id="FUIG01000044">
    <property type="protein sequence ID" value="SJM33765.1"/>
    <property type="molecule type" value="Genomic_DNA"/>
</dbReference>
<feature type="transmembrane region" description="Helical" evidence="1">
    <location>
        <begin position="197"/>
        <end position="214"/>
    </location>
</feature>
<keyword evidence="1" id="KW-0472">Membrane</keyword>
<reference evidence="4" key="1">
    <citation type="submission" date="2016-12" db="EMBL/GenBank/DDBJ databases">
        <authorList>
            <person name="Brunel B."/>
        </authorList>
    </citation>
    <scope>NUCLEOTIDE SEQUENCE [LARGE SCALE GENOMIC DNA]</scope>
</reference>
<feature type="transmembrane region" description="Helical" evidence="1">
    <location>
        <begin position="155"/>
        <end position="176"/>
    </location>
</feature>
<dbReference type="InterPro" id="IPR051790">
    <property type="entry name" value="Cytochrome_c-biogenesis_DsbD"/>
</dbReference>
<feature type="domain" description="Urease accessory protein UreH-like transmembrane" evidence="2">
    <location>
        <begin position="6"/>
        <end position="201"/>
    </location>
</feature>
<gene>
    <name evidence="3" type="ORF">BQ8482_360166</name>
</gene>
<dbReference type="AlphaFoldDB" id="A0A2P9ARH2"/>
<feature type="transmembrane region" description="Helical" evidence="1">
    <location>
        <begin position="38"/>
        <end position="61"/>
    </location>
</feature>
<dbReference type="Pfam" id="PF13386">
    <property type="entry name" value="DsbD_2"/>
    <property type="match status" value="1"/>
</dbReference>
<feature type="transmembrane region" description="Helical" evidence="1">
    <location>
        <begin position="68"/>
        <end position="87"/>
    </location>
</feature>
<sequence>MTALLALLAGALSILSPCVLPLVPVVLAGAVAEHRLAPLGLAAGVAVSFTAIGLFVATIGFSVGLDMGAFRMAAAVLLIMVGAVLMAPRLQAQLAGAAGPVSGWTQSRFGGLSTAGVSGQFGVGLLLGAVWTPCVGPTLGAASVMAARGENLGTVALTMLVFGIGTSLPLLALAMMSREALMRWRGRMLGAAGGMKMALGLLLMLAGTLTLTGFDRTIQVALEQALPDWLLAITTRI</sequence>
<evidence type="ECO:0000256" key="1">
    <source>
        <dbReference type="SAM" id="Phobius"/>
    </source>
</evidence>
<evidence type="ECO:0000259" key="2">
    <source>
        <dbReference type="Pfam" id="PF13386"/>
    </source>
</evidence>
<dbReference type="InterPro" id="IPR039447">
    <property type="entry name" value="UreH-like_TM_dom"/>
</dbReference>
<evidence type="ECO:0000313" key="4">
    <source>
        <dbReference type="Proteomes" id="UP000245698"/>
    </source>
</evidence>
<dbReference type="PANTHER" id="PTHR31272:SF9">
    <property type="entry name" value="BLL1027 PROTEIN"/>
    <property type="match status" value="1"/>
</dbReference>
<organism evidence="3 4">
    <name type="scientific">Mesorhizobium delmotii</name>
    <dbReference type="NCBI Taxonomy" id="1631247"/>
    <lineage>
        <taxon>Bacteria</taxon>
        <taxon>Pseudomonadati</taxon>
        <taxon>Pseudomonadota</taxon>
        <taxon>Alphaproteobacteria</taxon>
        <taxon>Hyphomicrobiales</taxon>
        <taxon>Phyllobacteriaceae</taxon>
        <taxon>Mesorhizobium</taxon>
    </lineage>
</organism>
<name>A0A2P9ARH2_9HYPH</name>
<keyword evidence="1" id="KW-0812">Transmembrane</keyword>
<dbReference type="Proteomes" id="UP000245698">
    <property type="component" value="Unassembled WGS sequence"/>
</dbReference>
<protein>
    <submittedName>
        <fullName evidence="3">Putative cytochrome c biogenesis protein</fullName>
    </submittedName>
</protein>
<keyword evidence="1" id="KW-1133">Transmembrane helix</keyword>
<proteinExistence type="predicted"/>
<dbReference type="RefSeq" id="WP_123150427.1">
    <property type="nucleotide sequence ID" value="NZ_FUIG01000044.1"/>
</dbReference>
<keyword evidence="4" id="KW-1185">Reference proteome</keyword>
<evidence type="ECO:0000313" key="3">
    <source>
        <dbReference type="EMBL" id="SJM33765.1"/>
    </source>
</evidence>
<accession>A0A2P9ARH2</accession>
<dbReference type="PANTHER" id="PTHR31272">
    <property type="entry name" value="CYTOCHROME C-TYPE BIOGENESIS PROTEIN HI_1454-RELATED"/>
    <property type="match status" value="1"/>
</dbReference>